<reference evidence="1 2" key="1">
    <citation type="journal article" date="2021" name="DNA Res.">
        <title>Genome analysis of Candida subhashii reveals its hybrid nature and dual mitochondrial genome conformations.</title>
        <authorList>
            <person name="Mixao V."/>
            <person name="Hegedusova E."/>
            <person name="Saus E."/>
            <person name="Pryszcz L.P."/>
            <person name="Cillingova A."/>
            <person name="Nosek J."/>
            <person name="Gabaldon T."/>
        </authorList>
    </citation>
    <scope>NUCLEOTIDE SEQUENCE [LARGE SCALE GENOMIC DNA]</scope>
    <source>
        <strain evidence="1 2">CBS 10753</strain>
    </source>
</reference>
<dbReference type="RefSeq" id="XP_049265247.1">
    <property type="nucleotide sequence ID" value="XM_049405137.1"/>
</dbReference>
<organism evidence="1 2">
    <name type="scientific">[Candida] subhashii</name>
    <dbReference type="NCBI Taxonomy" id="561895"/>
    <lineage>
        <taxon>Eukaryota</taxon>
        <taxon>Fungi</taxon>
        <taxon>Dikarya</taxon>
        <taxon>Ascomycota</taxon>
        <taxon>Saccharomycotina</taxon>
        <taxon>Pichiomycetes</taxon>
        <taxon>Debaryomycetaceae</taxon>
        <taxon>Spathaspora</taxon>
    </lineage>
</organism>
<proteinExistence type="predicted"/>
<name>A0A8J5UZT3_9ASCO</name>
<dbReference type="GeneID" id="73468281"/>
<protein>
    <submittedName>
        <fullName evidence="1">Uncharacterized protein</fullName>
    </submittedName>
</protein>
<gene>
    <name evidence="1" type="ORF">J8A68_001480</name>
</gene>
<dbReference type="Proteomes" id="UP000694255">
    <property type="component" value="Unassembled WGS sequence"/>
</dbReference>
<dbReference type="OrthoDB" id="10327475at2759"/>
<evidence type="ECO:0000313" key="2">
    <source>
        <dbReference type="Proteomes" id="UP000694255"/>
    </source>
</evidence>
<sequence>MMNNNDQKGWDTPFNPPSERYAIFGSVYKLIQFLHLNPGFIPKEISFDSLDDLILLSSFHDEILTRVGSIRICERRDGIQLSEEDRLKIKQIQSFPYNINTQSYIYDSGQYYCDDIYFTPHLKHLEIPTGRIQDPRSFFSRLCGLVSLSSDEFIYFNSGDLPPGLRYVSLTSLAFRHRNNFELIMPDSVTHLEIRNALPISTYLNMTNCKNVEYLQIINGKFKDMGYFIFPRKVVSLNLINCEIERFDDFRTNNEFVCLRSLKITGLFGKIFYYTFFNTEFPNSLVDLYFSNRFHPNNIDEESRVMVYRYPNSFDTNGIFRLDGRHQLPSNLKTLYLRCPGIRIENDWKVPQGIKKLELLRFQGRFNIRDFIHASQLENYRIDDIKLEIIH</sequence>
<dbReference type="AlphaFoldDB" id="A0A8J5UZT3"/>
<dbReference type="EMBL" id="JAGSYN010000055">
    <property type="protein sequence ID" value="KAG7665015.1"/>
    <property type="molecule type" value="Genomic_DNA"/>
</dbReference>
<evidence type="ECO:0000313" key="1">
    <source>
        <dbReference type="EMBL" id="KAG7665015.1"/>
    </source>
</evidence>
<comment type="caution">
    <text evidence="1">The sequence shown here is derived from an EMBL/GenBank/DDBJ whole genome shotgun (WGS) entry which is preliminary data.</text>
</comment>
<accession>A0A8J5UZT3</accession>
<keyword evidence="2" id="KW-1185">Reference proteome</keyword>